<dbReference type="Gene3D" id="3.60.15.10">
    <property type="entry name" value="Ribonuclease Z/Hydroxyacylglutathione hydrolase-like"/>
    <property type="match status" value="1"/>
</dbReference>
<organism evidence="1 2">
    <name type="scientific">Rotaria magnacalcarata</name>
    <dbReference type="NCBI Taxonomy" id="392030"/>
    <lineage>
        <taxon>Eukaryota</taxon>
        <taxon>Metazoa</taxon>
        <taxon>Spiralia</taxon>
        <taxon>Gnathifera</taxon>
        <taxon>Rotifera</taxon>
        <taxon>Eurotatoria</taxon>
        <taxon>Bdelloidea</taxon>
        <taxon>Philodinida</taxon>
        <taxon>Philodinidae</taxon>
        <taxon>Rotaria</taxon>
    </lineage>
</organism>
<accession>A0A816W2T3</accession>
<reference evidence="1" key="1">
    <citation type="submission" date="2021-02" db="EMBL/GenBank/DDBJ databases">
        <authorList>
            <person name="Nowell W R."/>
        </authorList>
    </citation>
    <scope>NUCLEOTIDE SEQUENCE</scope>
</reference>
<dbReference type="InterPro" id="IPR036866">
    <property type="entry name" value="RibonucZ/Hydroxyglut_hydro"/>
</dbReference>
<proteinExistence type="predicted"/>
<dbReference type="EMBL" id="CAJNRE010014427">
    <property type="protein sequence ID" value="CAF2127688.1"/>
    <property type="molecule type" value="Genomic_DNA"/>
</dbReference>
<comment type="caution">
    <text evidence="1">The sequence shown here is derived from an EMBL/GenBank/DDBJ whole genome shotgun (WGS) entry which is preliminary data.</text>
</comment>
<dbReference type="Proteomes" id="UP000663824">
    <property type="component" value="Unassembled WGS sequence"/>
</dbReference>
<gene>
    <name evidence="1" type="ORF">MBJ925_LOCUS27039</name>
</gene>
<name>A0A816W2T3_9BILA</name>
<evidence type="ECO:0000313" key="1">
    <source>
        <dbReference type="EMBL" id="CAF2127688.1"/>
    </source>
</evidence>
<sequence length="551" mass="63450">MDDIELQDALGLARANNEDSISTVHGDRDLQWVNDIDTVDIKSIAESILQTDETYDSNDCDSPLHPYTDMLINSFCFRLIKSFRHSKLSQSESHILFDLIHSALPSPNNLPKYLMRLVFAPSCATSNEYDIATIYDSDVKSILRVLLENIGDKIRVYKHDLMSNNDTSGNLDIGFAYAYQNLLHRFSNEYFIMALIHLDGIGLCKSNKLKMWLLSFSIIELPAKLRYQKHNVVIVSIWVSSKEPIASVWLRKSIKKLEELTITGIYLNSLIALNFYLTGRQNDNDNFIEVVSYTSSRQECRRIWQKKEEGFDDNNGCEVEEEDENENDGEAIDTLTYCSILRGGTSSDEEADESHLNVSSASSIIQHLDVKIEKRNHANDIDISAYHEPGTSQIQEDMHKDINLLLIREKSVGDYTRQVLRSLYSREELTSSILPPGGEHFARKPLDNQRFEKLHRALRYKYYTIESRYDDFFHKNFKQCDMPENRDKVANFTFNNNGIDQFSFETEGAHFKAIHTPDNTTDHLCFWVEEEQTLFPGDTILGQGTTEFEYL</sequence>
<evidence type="ECO:0000313" key="2">
    <source>
        <dbReference type="Proteomes" id="UP000663824"/>
    </source>
</evidence>
<protein>
    <submittedName>
        <fullName evidence="1">Uncharacterized protein</fullName>
    </submittedName>
</protein>
<dbReference type="AlphaFoldDB" id="A0A816W2T3"/>
<dbReference type="SUPFAM" id="SSF56281">
    <property type="entry name" value="Metallo-hydrolase/oxidoreductase"/>
    <property type="match status" value="1"/>
</dbReference>